<evidence type="ECO:0000313" key="4">
    <source>
        <dbReference type="EnsemblProtists" id="PYU1_T012055"/>
    </source>
</evidence>
<feature type="domain" description="Protein kinase" evidence="3">
    <location>
        <begin position="116"/>
        <end position="147"/>
    </location>
</feature>
<accession>K3X4A6</accession>
<evidence type="ECO:0000256" key="1">
    <source>
        <dbReference type="PROSITE-ProRule" id="PRU10141"/>
    </source>
</evidence>
<dbReference type="STRING" id="431595.K3X4A6"/>
<dbReference type="InterPro" id="IPR000719">
    <property type="entry name" value="Prot_kinase_dom"/>
</dbReference>
<sequence>MPTPQQAENRAQRAANRLIAKREAAEKEMIASSVPGTGGKRGDGGSATQNALLRLNFKSYSSGDDSDLQSPSDAGRHSAGSAYSPNHGMFTTKNVAVSEAGISSPDSNCLHLQENLEKVKEIGRGASGTVYKAIHIPTLKVVAIKYI</sequence>
<keyword evidence="5" id="KW-1185">Reference proteome</keyword>
<dbReference type="InterPro" id="IPR017441">
    <property type="entry name" value="Protein_kinase_ATP_BS"/>
</dbReference>
<evidence type="ECO:0000259" key="3">
    <source>
        <dbReference type="PROSITE" id="PS50011"/>
    </source>
</evidence>
<reference evidence="5" key="2">
    <citation type="submission" date="2010-04" db="EMBL/GenBank/DDBJ databases">
        <authorList>
            <person name="Buell R."/>
            <person name="Hamilton J."/>
            <person name="Hostetler J."/>
        </authorList>
    </citation>
    <scope>NUCLEOTIDE SEQUENCE [LARGE SCALE GENOMIC DNA]</scope>
    <source>
        <strain evidence="5">DAOM:BR144</strain>
    </source>
</reference>
<dbReference type="SUPFAM" id="SSF56112">
    <property type="entry name" value="Protein kinase-like (PK-like)"/>
    <property type="match status" value="1"/>
</dbReference>
<dbReference type="AlphaFoldDB" id="K3X4A6"/>
<feature type="region of interest" description="Disordered" evidence="2">
    <location>
        <begin position="23"/>
        <end position="48"/>
    </location>
</feature>
<dbReference type="eggNOG" id="ENOG502RV69">
    <property type="taxonomic scope" value="Eukaryota"/>
</dbReference>
<dbReference type="Proteomes" id="UP000019132">
    <property type="component" value="Unassembled WGS sequence"/>
</dbReference>
<feature type="compositionally biased region" description="Polar residues" evidence="2">
    <location>
        <begin position="61"/>
        <end position="72"/>
    </location>
</feature>
<dbReference type="EnsemblProtists" id="PYU1_T012055">
    <property type="protein sequence ID" value="PYU1_T012055"/>
    <property type="gene ID" value="PYU1_G012029"/>
</dbReference>
<dbReference type="EMBL" id="GL376621">
    <property type="status" value="NOT_ANNOTATED_CDS"/>
    <property type="molecule type" value="Genomic_DNA"/>
</dbReference>
<feature type="binding site" evidence="1">
    <location>
        <position position="145"/>
    </location>
    <ligand>
        <name>ATP</name>
        <dbReference type="ChEBI" id="CHEBI:30616"/>
    </ligand>
</feature>
<protein>
    <recommendedName>
        <fullName evidence="3">Protein kinase domain-containing protein</fullName>
    </recommendedName>
</protein>
<dbReference type="Gene3D" id="3.30.200.20">
    <property type="entry name" value="Phosphorylase Kinase, domain 1"/>
    <property type="match status" value="1"/>
</dbReference>
<organism evidence="4 5">
    <name type="scientific">Globisporangium ultimum (strain ATCC 200006 / CBS 805.95 / DAOM BR144)</name>
    <name type="common">Pythium ultimum</name>
    <dbReference type="NCBI Taxonomy" id="431595"/>
    <lineage>
        <taxon>Eukaryota</taxon>
        <taxon>Sar</taxon>
        <taxon>Stramenopiles</taxon>
        <taxon>Oomycota</taxon>
        <taxon>Peronosporomycetes</taxon>
        <taxon>Pythiales</taxon>
        <taxon>Pythiaceae</taxon>
        <taxon>Globisporangium</taxon>
    </lineage>
</organism>
<dbReference type="PROSITE" id="PS00107">
    <property type="entry name" value="PROTEIN_KINASE_ATP"/>
    <property type="match status" value="1"/>
</dbReference>
<dbReference type="InterPro" id="IPR011009">
    <property type="entry name" value="Kinase-like_dom_sf"/>
</dbReference>
<keyword evidence="1" id="KW-0067">ATP-binding</keyword>
<dbReference type="GO" id="GO:0005524">
    <property type="term" value="F:ATP binding"/>
    <property type="evidence" value="ECO:0007669"/>
    <property type="project" value="UniProtKB-UniRule"/>
</dbReference>
<feature type="region of interest" description="Disordered" evidence="2">
    <location>
        <begin position="61"/>
        <end position="89"/>
    </location>
</feature>
<keyword evidence="1" id="KW-0547">Nucleotide-binding</keyword>
<dbReference type="GO" id="GO:0004672">
    <property type="term" value="F:protein kinase activity"/>
    <property type="evidence" value="ECO:0007669"/>
    <property type="project" value="InterPro"/>
</dbReference>
<proteinExistence type="predicted"/>
<reference evidence="4" key="3">
    <citation type="submission" date="2015-02" db="UniProtKB">
        <authorList>
            <consortium name="EnsemblProtists"/>
        </authorList>
    </citation>
    <scope>IDENTIFICATION</scope>
    <source>
        <strain evidence="4">DAOM BR144</strain>
    </source>
</reference>
<evidence type="ECO:0000313" key="5">
    <source>
        <dbReference type="Proteomes" id="UP000019132"/>
    </source>
</evidence>
<dbReference type="VEuPathDB" id="FungiDB:PYU1_G012029"/>
<dbReference type="InParanoid" id="K3X4A6"/>
<name>K3X4A6_GLOUD</name>
<reference evidence="5" key="1">
    <citation type="journal article" date="2010" name="Genome Biol.">
        <title>Genome sequence of the necrotrophic plant pathogen Pythium ultimum reveals original pathogenicity mechanisms and effector repertoire.</title>
        <authorList>
            <person name="Levesque C.A."/>
            <person name="Brouwer H."/>
            <person name="Cano L."/>
            <person name="Hamilton J.P."/>
            <person name="Holt C."/>
            <person name="Huitema E."/>
            <person name="Raffaele S."/>
            <person name="Robideau G.P."/>
            <person name="Thines M."/>
            <person name="Win J."/>
            <person name="Zerillo M.M."/>
            <person name="Beakes G.W."/>
            <person name="Boore J.L."/>
            <person name="Busam D."/>
            <person name="Dumas B."/>
            <person name="Ferriera S."/>
            <person name="Fuerstenberg S.I."/>
            <person name="Gachon C.M."/>
            <person name="Gaulin E."/>
            <person name="Govers F."/>
            <person name="Grenville-Briggs L."/>
            <person name="Horner N."/>
            <person name="Hostetler J."/>
            <person name="Jiang R.H."/>
            <person name="Johnson J."/>
            <person name="Krajaejun T."/>
            <person name="Lin H."/>
            <person name="Meijer H.J."/>
            <person name="Moore B."/>
            <person name="Morris P."/>
            <person name="Phuntmart V."/>
            <person name="Puiu D."/>
            <person name="Shetty J."/>
            <person name="Stajich J.E."/>
            <person name="Tripathy S."/>
            <person name="Wawra S."/>
            <person name="van West P."/>
            <person name="Whitty B.R."/>
            <person name="Coutinho P.M."/>
            <person name="Henrissat B."/>
            <person name="Martin F."/>
            <person name="Thomas P.D."/>
            <person name="Tyler B.M."/>
            <person name="De Vries R.P."/>
            <person name="Kamoun S."/>
            <person name="Yandell M."/>
            <person name="Tisserat N."/>
            <person name="Buell C.R."/>
        </authorList>
    </citation>
    <scope>NUCLEOTIDE SEQUENCE</scope>
    <source>
        <strain evidence="5">DAOM:BR144</strain>
    </source>
</reference>
<evidence type="ECO:0000256" key="2">
    <source>
        <dbReference type="SAM" id="MobiDB-lite"/>
    </source>
</evidence>
<dbReference type="HOGENOM" id="CLU_1771814_0_0_1"/>
<dbReference type="PROSITE" id="PS50011">
    <property type="entry name" value="PROTEIN_KINASE_DOM"/>
    <property type="match status" value="1"/>
</dbReference>